<evidence type="ECO:0000313" key="6">
    <source>
        <dbReference type="EMBL" id="TDR95037.1"/>
    </source>
</evidence>
<comment type="similarity">
    <text evidence="1">Belongs to the LysR transcriptional regulatory family.</text>
</comment>
<dbReference type="GO" id="GO:0003700">
    <property type="term" value="F:DNA-binding transcription factor activity"/>
    <property type="evidence" value="ECO:0007669"/>
    <property type="project" value="InterPro"/>
</dbReference>
<dbReference type="PROSITE" id="PS50931">
    <property type="entry name" value="HTH_LYSR"/>
    <property type="match status" value="1"/>
</dbReference>
<dbReference type="FunFam" id="1.10.10.10:FF:000001">
    <property type="entry name" value="LysR family transcriptional regulator"/>
    <property type="match status" value="1"/>
</dbReference>
<dbReference type="PANTHER" id="PTHR30537">
    <property type="entry name" value="HTH-TYPE TRANSCRIPTIONAL REGULATOR"/>
    <property type="match status" value="1"/>
</dbReference>
<keyword evidence="4" id="KW-0804">Transcription</keyword>
<evidence type="ECO:0000256" key="2">
    <source>
        <dbReference type="ARBA" id="ARBA00023015"/>
    </source>
</evidence>
<dbReference type="CDD" id="cd08422">
    <property type="entry name" value="PBP2_CrgA_like"/>
    <property type="match status" value="1"/>
</dbReference>
<dbReference type="InterPro" id="IPR005119">
    <property type="entry name" value="LysR_subst-bd"/>
</dbReference>
<evidence type="ECO:0000313" key="7">
    <source>
        <dbReference type="Proteomes" id="UP000295122"/>
    </source>
</evidence>
<keyword evidence="3" id="KW-0238">DNA-binding</keyword>
<evidence type="ECO:0000256" key="3">
    <source>
        <dbReference type="ARBA" id="ARBA00023125"/>
    </source>
</evidence>
<evidence type="ECO:0000256" key="4">
    <source>
        <dbReference type="ARBA" id="ARBA00023163"/>
    </source>
</evidence>
<dbReference type="Pfam" id="PF00126">
    <property type="entry name" value="HTH_1"/>
    <property type="match status" value="1"/>
</dbReference>
<dbReference type="GO" id="GO:0003677">
    <property type="term" value="F:DNA binding"/>
    <property type="evidence" value="ECO:0007669"/>
    <property type="project" value="UniProtKB-KW"/>
</dbReference>
<dbReference type="InterPro" id="IPR000847">
    <property type="entry name" value="LysR_HTH_N"/>
</dbReference>
<accession>A0A4R7CDW6</accession>
<comment type="caution">
    <text evidence="6">The sequence shown here is derived from an EMBL/GenBank/DDBJ whole genome shotgun (WGS) entry which is preliminary data.</text>
</comment>
<evidence type="ECO:0000259" key="5">
    <source>
        <dbReference type="PROSITE" id="PS50931"/>
    </source>
</evidence>
<dbReference type="InterPro" id="IPR036388">
    <property type="entry name" value="WH-like_DNA-bd_sf"/>
</dbReference>
<reference evidence="6 7" key="1">
    <citation type="submission" date="2019-03" db="EMBL/GenBank/DDBJ databases">
        <title>Genomic Encyclopedia of Type Strains, Phase IV (KMG-IV): sequencing the most valuable type-strain genomes for metagenomic binning, comparative biology and taxonomic classification.</title>
        <authorList>
            <person name="Goeker M."/>
        </authorList>
    </citation>
    <scope>NUCLEOTIDE SEQUENCE [LARGE SCALE GENOMIC DNA]</scope>
    <source>
        <strain evidence="6 7">DSM 25903</strain>
    </source>
</reference>
<gene>
    <name evidence="6" type="ORF">EV668_2329</name>
</gene>
<organism evidence="6 7">
    <name type="scientific">Enterovirga rhinocerotis</name>
    <dbReference type="NCBI Taxonomy" id="1339210"/>
    <lineage>
        <taxon>Bacteria</taxon>
        <taxon>Pseudomonadati</taxon>
        <taxon>Pseudomonadota</taxon>
        <taxon>Alphaproteobacteria</taxon>
        <taxon>Hyphomicrobiales</taxon>
        <taxon>Methylobacteriaceae</taxon>
        <taxon>Enterovirga</taxon>
    </lineage>
</organism>
<proteinExistence type="inferred from homology"/>
<dbReference type="RefSeq" id="WP_133770198.1">
    <property type="nucleotide sequence ID" value="NZ_SNZR01000011.1"/>
</dbReference>
<keyword evidence="2" id="KW-0805">Transcription regulation</keyword>
<evidence type="ECO:0000256" key="1">
    <source>
        <dbReference type="ARBA" id="ARBA00009437"/>
    </source>
</evidence>
<feature type="domain" description="HTH lysR-type" evidence="5">
    <location>
        <begin position="1"/>
        <end position="59"/>
    </location>
</feature>
<protein>
    <submittedName>
        <fullName evidence="6">LysR family transcriptional regulator</fullName>
    </submittedName>
</protein>
<sequence length="297" mass="32631">MDSYRRLRTFLLAAEKRSFAQVARELDMTPAAVTRAIAGLEAELGVQLFVRTTRQVALTTDGAVYAAQVKPAFDAIDRARRDIMNANKADEGRLRISAPVWLGKTILPGIVSGFMKANPKISFQISLSDGLINIVEDDFDLAIRISLQPSDKYTIWRKICVVPRILVAAPDSRFAAMKHPNELSPDDCLAYGGDSRRETWALSDGGATVSLSAGRAFGANSGEVLADMAADGLGVALLPGFNIAEHLRTGRLVHVLKGWAPPDLWLTLYYPPFQELPPRIAAFSKFFEQRLPRDLHP</sequence>
<dbReference type="PANTHER" id="PTHR30537:SF5">
    <property type="entry name" value="HTH-TYPE TRANSCRIPTIONAL ACTIVATOR TTDR-RELATED"/>
    <property type="match status" value="1"/>
</dbReference>
<keyword evidence="7" id="KW-1185">Reference proteome</keyword>
<dbReference type="SUPFAM" id="SSF46785">
    <property type="entry name" value="Winged helix' DNA-binding domain"/>
    <property type="match status" value="1"/>
</dbReference>
<dbReference type="Gene3D" id="1.10.10.10">
    <property type="entry name" value="Winged helix-like DNA-binding domain superfamily/Winged helix DNA-binding domain"/>
    <property type="match status" value="1"/>
</dbReference>
<dbReference type="InterPro" id="IPR058163">
    <property type="entry name" value="LysR-type_TF_proteobact-type"/>
</dbReference>
<dbReference type="EMBL" id="SNZR01000011">
    <property type="protein sequence ID" value="TDR95037.1"/>
    <property type="molecule type" value="Genomic_DNA"/>
</dbReference>
<dbReference type="Gene3D" id="3.40.190.290">
    <property type="match status" value="1"/>
</dbReference>
<dbReference type="AlphaFoldDB" id="A0A4R7CDW6"/>
<dbReference type="Pfam" id="PF03466">
    <property type="entry name" value="LysR_substrate"/>
    <property type="match status" value="1"/>
</dbReference>
<dbReference type="SUPFAM" id="SSF53850">
    <property type="entry name" value="Periplasmic binding protein-like II"/>
    <property type="match status" value="1"/>
</dbReference>
<dbReference type="OrthoDB" id="9813056at2"/>
<dbReference type="Proteomes" id="UP000295122">
    <property type="component" value="Unassembled WGS sequence"/>
</dbReference>
<dbReference type="InterPro" id="IPR036390">
    <property type="entry name" value="WH_DNA-bd_sf"/>
</dbReference>
<name>A0A4R7CDW6_9HYPH</name>